<keyword evidence="7" id="KW-1185">Reference proteome</keyword>
<accession>A0A3M8TY39</accession>
<proteinExistence type="inferred from homology"/>
<sequence length="295" mass="30466">MDRQRTVVTALTTPFTPSGDLDLDAARAQYGFAARTTGQLLVAGTTGEFPALSEGERLLLIETALQEAGTDGVIAHIGAADAHTAVRLTRAAVAAGARRIAALTPYYLPANADELEAYFSRIRLAAPDAQLYAYLFPERSGLTVDPVEFGKVAASCGLAGVKLSGTPSTEVAAYRAELPEEFEVYSGNDQRLADVLAAGGAGVVSGCSAAFPEPFLDLAAALRDDTTDPARLAALQDLVDRTVGLLGPSIGRIKHAQTARGLPAGTSRMTVGDPDRATAADIEALAGEVSGRPGA</sequence>
<evidence type="ECO:0000256" key="1">
    <source>
        <dbReference type="ARBA" id="ARBA00007592"/>
    </source>
</evidence>
<keyword evidence="2 3" id="KW-0456">Lyase</keyword>
<dbReference type="SUPFAM" id="SSF51569">
    <property type="entry name" value="Aldolase"/>
    <property type="match status" value="1"/>
</dbReference>
<feature type="active site" description="Proton donor/acceptor" evidence="4">
    <location>
        <position position="134"/>
    </location>
</feature>
<evidence type="ECO:0000256" key="5">
    <source>
        <dbReference type="PIRSR" id="PIRSR001365-2"/>
    </source>
</evidence>
<dbReference type="InterPro" id="IPR002220">
    <property type="entry name" value="DapA-like"/>
</dbReference>
<dbReference type="CDD" id="cd00408">
    <property type="entry name" value="DHDPS-like"/>
    <property type="match status" value="1"/>
</dbReference>
<reference evidence="6 7" key="1">
    <citation type="submission" date="2018-11" db="EMBL/GenBank/DDBJ databases">
        <title>The Potential of Streptomyces as Biocontrol Agents against the Tomato grey mould, Botrytis cinerea (Gray mold) Frontiers in Microbiology.</title>
        <authorList>
            <person name="Li D."/>
        </authorList>
    </citation>
    <scope>NUCLEOTIDE SEQUENCE [LARGE SCALE GENOMIC DNA]</scope>
    <source>
        <strain evidence="6 7">NEAU-LD23</strain>
    </source>
</reference>
<dbReference type="Gene3D" id="3.20.20.70">
    <property type="entry name" value="Aldolase class I"/>
    <property type="match status" value="1"/>
</dbReference>
<dbReference type="Pfam" id="PF00701">
    <property type="entry name" value="DHDPS"/>
    <property type="match status" value="1"/>
</dbReference>
<evidence type="ECO:0000256" key="3">
    <source>
        <dbReference type="PIRNR" id="PIRNR001365"/>
    </source>
</evidence>
<dbReference type="EMBL" id="RIBZ01000734">
    <property type="protein sequence ID" value="RNF96070.1"/>
    <property type="molecule type" value="Genomic_DNA"/>
</dbReference>
<feature type="binding site" evidence="5">
    <location>
        <position position="46"/>
    </location>
    <ligand>
        <name>pyruvate</name>
        <dbReference type="ChEBI" id="CHEBI:15361"/>
    </ligand>
</feature>
<evidence type="ECO:0000313" key="6">
    <source>
        <dbReference type="EMBL" id="RNF96070.1"/>
    </source>
</evidence>
<feature type="active site" description="Schiff-base intermediate with substrate" evidence="4">
    <location>
        <position position="162"/>
    </location>
</feature>
<dbReference type="SMART" id="SM01130">
    <property type="entry name" value="DHDPS"/>
    <property type="match status" value="1"/>
</dbReference>
<dbReference type="AlphaFoldDB" id="A0A3M8TY39"/>
<dbReference type="PIRSF" id="PIRSF001365">
    <property type="entry name" value="DHDPS"/>
    <property type="match status" value="1"/>
</dbReference>
<comment type="similarity">
    <text evidence="1 3">Belongs to the DapA family.</text>
</comment>
<dbReference type="PANTHER" id="PTHR12128:SF66">
    <property type="entry name" value="4-HYDROXY-2-OXOGLUTARATE ALDOLASE, MITOCHONDRIAL"/>
    <property type="match status" value="1"/>
</dbReference>
<evidence type="ECO:0000313" key="7">
    <source>
        <dbReference type="Proteomes" id="UP000275401"/>
    </source>
</evidence>
<dbReference type="PRINTS" id="PR00146">
    <property type="entry name" value="DHPICSNTHASE"/>
</dbReference>
<name>A0A3M8TY39_9ACTN</name>
<comment type="caution">
    <text evidence="6">The sequence shown here is derived from an EMBL/GenBank/DDBJ whole genome shotgun (WGS) entry which is preliminary data.</text>
</comment>
<evidence type="ECO:0000256" key="4">
    <source>
        <dbReference type="PIRSR" id="PIRSR001365-1"/>
    </source>
</evidence>
<evidence type="ECO:0000256" key="2">
    <source>
        <dbReference type="ARBA" id="ARBA00023239"/>
    </source>
</evidence>
<gene>
    <name evidence="6" type="ORF">EEJ42_37445</name>
</gene>
<dbReference type="Proteomes" id="UP000275401">
    <property type="component" value="Unassembled WGS sequence"/>
</dbReference>
<protein>
    <submittedName>
        <fullName evidence="6">Dihydrodipicolinate synthase family protein</fullName>
    </submittedName>
</protein>
<dbReference type="InterPro" id="IPR013785">
    <property type="entry name" value="Aldolase_TIM"/>
</dbReference>
<dbReference type="GO" id="GO:0008840">
    <property type="term" value="F:4-hydroxy-tetrahydrodipicolinate synthase activity"/>
    <property type="evidence" value="ECO:0007669"/>
    <property type="project" value="TreeGrafter"/>
</dbReference>
<organism evidence="6 7">
    <name type="scientific">Streptomyces botrytidirepellens</name>
    <dbReference type="NCBI Taxonomy" id="2486417"/>
    <lineage>
        <taxon>Bacteria</taxon>
        <taxon>Bacillati</taxon>
        <taxon>Actinomycetota</taxon>
        <taxon>Actinomycetes</taxon>
        <taxon>Kitasatosporales</taxon>
        <taxon>Streptomycetaceae</taxon>
        <taxon>Streptomyces</taxon>
    </lineage>
</organism>
<dbReference type="RefSeq" id="WP_123106643.1">
    <property type="nucleotide sequence ID" value="NZ_RIBZ01000734.1"/>
</dbReference>
<dbReference type="PANTHER" id="PTHR12128">
    <property type="entry name" value="DIHYDRODIPICOLINATE SYNTHASE"/>
    <property type="match status" value="1"/>
</dbReference>
<feature type="binding site" evidence="5">
    <location>
        <position position="204"/>
    </location>
    <ligand>
        <name>pyruvate</name>
        <dbReference type="ChEBI" id="CHEBI:15361"/>
    </ligand>
</feature>